<dbReference type="InterPro" id="IPR009057">
    <property type="entry name" value="Homeodomain-like_sf"/>
</dbReference>
<dbReference type="CDD" id="cd00086">
    <property type="entry name" value="homeodomain"/>
    <property type="match status" value="1"/>
</dbReference>
<evidence type="ECO:0000313" key="9">
    <source>
        <dbReference type="Proteomes" id="UP001249851"/>
    </source>
</evidence>
<keyword evidence="3 4" id="KW-0539">Nucleus</keyword>
<feature type="compositionally biased region" description="Polar residues" evidence="6">
    <location>
        <begin position="193"/>
        <end position="205"/>
    </location>
</feature>
<reference evidence="8" key="2">
    <citation type="journal article" date="2023" name="Science">
        <title>Genomic signatures of disease resistance in endangered staghorn corals.</title>
        <authorList>
            <person name="Vollmer S.V."/>
            <person name="Selwyn J.D."/>
            <person name="Despard B.A."/>
            <person name="Roesel C.L."/>
        </authorList>
    </citation>
    <scope>NUCLEOTIDE SEQUENCE</scope>
    <source>
        <strain evidence="8">K2</strain>
    </source>
</reference>
<dbReference type="SUPFAM" id="SSF46689">
    <property type="entry name" value="Homeodomain-like"/>
    <property type="match status" value="1"/>
</dbReference>
<dbReference type="GO" id="GO:0045944">
    <property type="term" value="P:positive regulation of transcription by RNA polymerase II"/>
    <property type="evidence" value="ECO:0007669"/>
    <property type="project" value="UniProtKB-ARBA"/>
</dbReference>
<sequence>MSSSFYIESLIQSSKPKTAVAEARHSYEPTVPCSCCWTPSQSEASGLCQLCIPPSASAVHPFLHAVRGAAISEASSLYSAKEFLKAEHAHLSPHYPSTEEERLRLVSYVSRADPGNNMNRVVVNSRSKRIRTAYTSMQLLELEKEFSQNRYLSRLRRIQIAALLDLSEKQVKIWFQNRRVKWKKDKKAAQHPITDNAQSPLSPSI</sequence>
<feature type="region of interest" description="Disordered" evidence="6">
    <location>
        <begin position="185"/>
        <end position="205"/>
    </location>
</feature>
<dbReference type="InterPro" id="IPR001356">
    <property type="entry name" value="HD"/>
</dbReference>
<feature type="domain" description="Homeobox" evidence="7">
    <location>
        <begin position="125"/>
        <end position="185"/>
    </location>
</feature>
<dbReference type="Gene3D" id="1.10.10.60">
    <property type="entry name" value="Homeodomain-like"/>
    <property type="match status" value="1"/>
</dbReference>
<evidence type="ECO:0000256" key="2">
    <source>
        <dbReference type="ARBA" id="ARBA00023155"/>
    </source>
</evidence>
<dbReference type="AlphaFoldDB" id="A0AAD9PXH7"/>
<dbReference type="InterPro" id="IPR020479">
    <property type="entry name" value="HD_metazoa"/>
</dbReference>
<dbReference type="PROSITE" id="PS00027">
    <property type="entry name" value="HOMEOBOX_1"/>
    <property type="match status" value="1"/>
</dbReference>
<evidence type="ECO:0000256" key="1">
    <source>
        <dbReference type="ARBA" id="ARBA00023125"/>
    </source>
</evidence>
<dbReference type="PANTHER" id="PTHR45664">
    <property type="entry name" value="PROTEIN ZERKNUELLT 1-RELATED"/>
    <property type="match status" value="1"/>
</dbReference>
<evidence type="ECO:0000256" key="4">
    <source>
        <dbReference type="PROSITE-ProRule" id="PRU00108"/>
    </source>
</evidence>
<dbReference type="GO" id="GO:0000981">
    <property type="term" value="F:DNA-binding transcription factor activity, RNA polymerase II-specific"/>
    <property type="evidence" value="ECO:0007669"/>
    <property type="project" value="InterPro"/>
</dbReference>
<gene>
    <name evidence="8" type="ORF">P5673_028410</name>
</gene>
<evidence type="ECO:0000313" key="8">
    <source>
        <dbReference type="EMBL" id="KAK2550889.1"/>
    </source>
</evidence>
<comment type="caution">
    <text evidence="8">The sequence shown here is derived from an EMBL/GenBank/DDBJ whole genome shotgun (WGS) entry which is preliminary data.</text>
</comment>
<organism evidence="8 9">
    <name type="scientific">Acropora cervicornis</name>
    <name type="common">Staghorn coral</name>
    <dbReference type="NCBI Taxonomy" id="6130"/>
    <lineage>
        <taxon>Eukaryota</taxon>
        <taxon>Metazoa</taxon>
        <taxon>Cnidaria</taxon>
        <taxon>Anthozoa</taxon>
        <taxon>Hexacorallia</taxon>
        <taxon>Scleractinia</taxon>
        <taxon>Astrocoeniina</taxon>
        <taxon>Acroporidae</taxon>
        <taxon>Acropora</taxon>
    </lineage>
</organism>
<dbReference type="PANTHER" id="PTHR45664:SF12">
    <property type="entry name" value="PANCREAS_DUODENUM HOMEOBOX PROTEIN 1"/>
    <property type="match status" value="1"/>
</dbReference>
<proteinExistence type="predicted"/>
<evidence type="ECO:0000256" key="6">
    <source>
        <dbReference type="SAM" id="MobiDB-lite"/>
    </source>
</evidence>
<keyword evidence="2 4" id="KW-0371">Homeobox</keyword>
<dbReference type="GO" id="GO:0005634">
    <property type="term" value="C:nucleus"/>
    <property type="evidence" value="ECO:0007669"/>
    <property type="project" value="UniProtKB-SubCell"/>
</dbReference>
<comment type="subcellular location">
    <subcellularLocation>
        <location evidence="4 5">Nucleus</location>
    </subcellularLocation>
</comment>
<evidence type="ECO:0000256" key="5">
    <source>
        <dbReference type="RuleBase" id="RU000682"/>
    </source>
</evidence>
<protein>
    <submittedName>
        <fullName evidence="8">GS homeobox 1</fullName>
    </submittedName>
</protein>
<dbReference type="GO" id="GO:0000978">
    <property type="term" value="F:RNA polymerase II cis-regulatory region sequence-specific DNA binding"/>
    <property type="evidence" value="ECO:0007669"/>
    <property type="project" value="TreeGrafter"/>
</dbReference>
<reference evidence="8" key="1">
    <citation type="journal article" date="2023" name="G3 (Bethesda)">
        <title>Whole genome assembly and annotation of the endangered Caribbean coral Acropora cervicornis.</title>
        <authorList>
            <person name="Selwyn J.D."/>
            <person name="Vollmer S.V."/>
        </authorList>
    </citation>
    <scope>NUCLEOTIDE SEQUENCE</scope>
    <source>
        <strain evidence="8">K2</strain>
    </source>
</reference>
<dbReference type="Pfam" id="PF00046">
    <property type="entry name" value="Homeodomain"/>
    <property type="match status" value="1"/>
</dbReference>
<accession>A0AAD9PXH7</accession>
<dbReference type="PRINTS" id="PR00024">
    <property type="entry name" value="HOMEOBOX"/>
</dbReference>
<keyword evidence="9" id="KW-1185">Reference proteome</keyword>
<dbReference type="PROSITE" id="PS50071">
    <property type="entry name" value="HOMEOBOX_2"/>
    <property type="match status" value="1"/>
</dbReference>
<feature type="DNA-binding region" description="Homeobox" evidence="4">
    <location>
        <begin position="127"/>
        <end position="186"/>
    </location>
</feature>
<dbReference type="EMBL" id="JARQWQ010000105">
    <property type="protein sequence ID" value="KAK2550889.1"/>
    <property type="molecule type" value="Genomic_DNA"/>
</dbReference>
<dbReference type="Proteomes" id="UP001249851">
    <property type="component" value="Unassembled WGS sequence"/>
</dbReference>
<evidence type="ECO:0000259" key="7">
    <source>
        <dbReference type="PROSITE" id="PS50071"/>
    </source>
</evidence>
<dbReference type="InterPro" id="IPR017970">
    <property type="entry name" value="Homeobox_CS"/>
</dbReference>
<evidence type="ECO:0000256" key="3">
    <source>
        <dbReference type="ARBA" id="ARBA00023242"/>
    </source>
</evidence>
<name>A0AAD9PXH7_ACRCE</name>
<dbReference type="SMART" id="SM00389">
    <property type="entry name" value="HOX"/>
    <property type="match status" value="1"/>
</dbReference>
<keyword evidence="1 4" id="KW-0238">DNA-binding</keyword>